<keyword evidence="4" id="KW-1185">Reference proteome</keyword>
<dbReference type="InterPro" id="IPR001584">
    <property type="entry name" value="Integrase_cat-core"/>
</dbReference>
<proteinExistence type="predicted"/>
<dbReference type="InterPro" id="IPR050900">
    <property type="entry name" value="Transposase_IS3/IS150/IS904"/>
</dbReference>
<feature type="region of interest" description="Disordered" evidence="1">
    <location>
        <begin position="233"/>
        <end position="252"/>
    </location>
</feature>
<dbReference type="PANTHER" id="PTHR46889:SF4">
    <property type="entry name" value="TRANSPOSASE INSO FOR INSERTION SEQUENCE ELEMENT IS911B-RELATED"/>
    <property type="match status" value="1"/>
</dbReference>
<evidence type="ECO:0000256" key="1">
    <source>
        <dbReference type="SAM" id="MobiDB-lite"/>
    </source>
</evidence>
<dbReference type="InterPro" id="IPR036397">
    <property type="entry name" value="RNaseH_sf"/>
</dbReference>
<dbReference type="PANTHER" id="PTHR46889">
    <property type="entry name" value="TRANSPOSASE INSF FOR INSERTION SEQUENCE IS3B-RELATED"/>
    <property type="match status" value="1"/>
</dbReference>
<comment type="caution">
    <text evidence="3">The sequence shown here is derived from an EMBL/GenBank/DDBJ whole genome shotgun (WGS) entry which is preliminary data.</text>
</comment>
<accession>A0ABV6TGR5</accession>
<evidence type="ECO:0000313" key="3">
    <source>
        <dbReference type="EMBL" id="MFC0843695.1"/>
    </source>
</evidence>
<dbReference type="PROSITE" id="PS50994">
    <property type="entry name" value="INTEGRASE"/>
    <property type="match status" value="1"/>
</dbReference>
<dbReference type="Pfam" id="PF00665">
    <property type="entry name" value="rve"/>
    <property type="match status" value="1"/>
</dbReference>
<feature type="region of interest" description="Disordered" evidence="1">
    <location>
        <begin position="152"/>
        <end position="215"/>
    </location>
</feature>
<feature type="domain" description="Integrase catalytic" evidence="2">
    <location>
        <begin position="11"/>
        <end position="86"/>
    </location>
</feature>
<reference evidence="3 4" key="1">
    <citation type="submission" date="2024-09" db="EMBL/GenBank/DDBJ databases">
        <authorList>
            <person name="Sun Q."/>
            <person name="Mori K."/>
        </authorList>
    </citation>
    <scope>NUCLEOTIDE SEQUENCE [LARGE SCALE GENOMIC DNA]</scope>
    <source>
        <strain evidence="3 4">JCM 4557</strain>
    </source>
</reference>
<name>A0ABV6TGR5_9ACTN</name>
<organism evidence="3 4">
    <name type="scientific">Streptomyces noboritoensis</name>
    <dbReference type="NCBI Taxonomy" id="67337"/>
    <lineage>
        <taxon>Bacteria</taxon>
        <taxon>Bacillati</taxon>
        <taxon>Actinomycetota</taxon>
        <taxon>Actinomycetes</taxon>
        <taxon>Kitasatosporales</taxon>
        <taxon>Streptomycetaceae</taxon>
        <taxon>Streptomyces</taxon>
    </lineage>
</organism>
<dbReference type="EMBL" id="JBHMQV010000009">
    <property type="protein sequence ID" value="MFC0843695.1"/>
    <property type="molecule type" value="Genomic_DNA"/>
</dbReference>
<protein>
    <submittedName>
        <fullName evidence="3">DDE-type integrase/transposase/recombinase</fullName>
    </submittedName>
</protein>
<evidence type="ECO:0000313" key="4">
    <source>
        <dbReference type="Proteomes" id="UP001589887"/>
    </source>
</evidence>
<dbReference type="RefSeq" id="WP_394324114.1">
    <property type="nucleotide sequence ID" value="NZ_JBHMQV010000009.1"/>
</dbReference>
<dbReference type="Proteomes" id="UP001589887">
    <property type="component" value="Unassembled WGS sequence"/>
</dbReference>
<gene>
    <name evidence="3" type="ORF">ACFH04_08175</name>
</gene>
<dbReference type="Gene3D" id="3.30.420.10">
    <property type="entry name" value="Ribonuclease H-like superfamily/Ribonuclease H"/>
    <property type="match status" value="1"/>
</dbReference>
<feature type="compositionally biased region" description="Low complexity" evidence="1">
    <location>
        <begin position="233"/>
        <end position="244"/>
    </location>
</feature>
<dbReference type="SUPFAM" id="SSF53098">
    <property type="entry name" value="Ribonuclease H-like"/>
    <property type="match status" value="1"/>
</dbReference>
<dbReference type="InterPro" id="IPR012337">
    <property type="entry name" value="RNaseH-like_sf"/>
</dbReference>
<sequence>MHDDRVRRDFTATGPNRLWLADITEHDTREGKLYLCAVKDVFSKRIVGYSIDERMRSRLAVTALNNAVARRGHVDGCILHSDRGSQGGFNRSSQHPSSGDAMEFKVRDRSVNRGIRALTEERRVYLQLVDQGVGYAEAARIVGINVRTGKRWRNGRTASGGTVAALPIDPSGASPKPSVTPQDGPSRYQPGPGDAGLRQRCRHHPGLPGCTRRYPGDGRFRAGSHYGAGFARGPFAPAPEGRAASPSGGQRAQLAQHGPLFGLSLSRLVIGVRDAHAPLHDHGLRGVGVGGGGLLTPWLVSSTVSLVALPPRATARRGMGVCRGLVFCHDHGPCGCADRVHQAPARQGRMAGWGGVRRGL</sequence>
<evidence type="ECO:0000259" key="2">
    <source>
        <dbReference type="PROSITE" id="PS50994"/>
    </source>
</evidence>